<dbReference type="NCBIfam" id="NF040893">
    <property type="entry name" value="SAVMC3_10250"/>
    <property type="match status" value="1"/>
</dbReference>
<name>A0A654LSN8_9ARCH</name>
<organism evidence="1 2">
    <name type="scientific">Candidatus Nitrosocosmicus oleophilus</name>
    <dbReference type="NCBI Taxonomy" id="1353260"/>
    <lineage>
        <taxon>Archaea</taxon>
        <taxon>Nitrososphaerota</taxon>
        <taxon>Nitrososphaeria</taxon>
        <taxon>Nitrososphaerales</taxon>
        <taxon>Nitrososphaeraceae</taxon>
        <taxon>Candidatus Nitrosocosmicus</taxon>
    </lineage>
</organism>
<accession>A0A654LSN8</accession>
<dbReference type="AlphaFoldDB" id="A0A654LSN8"/>
<proteinExistence type="predicted"/>
<gene>
    <name evidence="1" type="ORF">NMY3_00164</name>
</gene>
<dbReference type="KEGG" id="taa:NMY3_00164"/>
<evidence type="ECO:0000313" key="2">
    <source>
        <dbReference type="Proteomes" id="UP000058925"/>
    </source>
</evidence>
<keyword evidence="2" id="KW-1185">Reference proteome</keyword>
<dbReference type="Proteomes" id="UP000058925">
    <property type="component" value="Chromosome"/>
</dbReference>
<sequence>MKYLYVSETKIDMLYPQILKTILDNIDDESNINTGFGSTLTAIPDSGKTLYDKLDLVSSYIEKEGTVGTVDSPLQYFKGMLPMRWGSYGRDEKSQLVYFGGITDTGTVLGLGGSMHHVLEKERGGSHAQSHSLSFALANKLSVELNIPLTPGDKYEIEGQSRAFALNDESYLEAVSLATHQMEGPLQDLEFLAQRLVAGGEDRKVVLGTPIYVAVAG</sequence>
<dbReference type="Pfam" id="PF22880">
    <property type="entry name" value="DUF7019"/>
    <property type="match status" value="1"/>
</dbReference>
<dbReference type="GeneID" id="60420375"/>
<dbReference type="RefSeq" id="WP_196817052.1">
    <property type="nucleotide sequence ID" value="NZ_CP012850.1"/>
</dbReference>
<dbReference type="InterPro" id="IPR054284">
    <property type="entry name" value="DUF7019"/>
</dbReference>
<evidence type="ECO:0000313" key="1">
    <source>
        <dbReference type="EMBL" id="ALI34378.1"/>
    </source>
</evidence>
<protein>
    <submittedName>
        <fullName evidence="1">Uncharacterized protein</fullName>
    </submittedName>
</protein>
<reference evidence="2" key="1">
    <citation type="submission" date="2015-10" db="EMBL/GenBank/DDBJ databases">
        <title>Niche specialization of a soil ammonia-oxidizing archaeon, Candidatus Nitrosocosmicus oleophilus.</title>
        <authorList>
            <person name="Jung M.-Y."/>
            <person name="Rhee S.-K."/>
        </authorList>
    </citation>
    <scope>NUCLEOTIDE SEQUENCE [LARGE SCALE GENOMIC DNA]</scope>
    <source>
        <strain evidence="2">MY3</strain>
    </source>
</reference>
<dbReference type="EMBL" id="CP012850">
    <property type="protein sequence ID" value="ALI34378.1"/>
    <property type="molecule type" value="Genomic_DNA"/>
</dbReference>